<feature type="binding site" evidence="9">
    <location>
        <position position="94"/>
    </location>
    <ligand>
        <name>Mg(2+)</name>
        <dbReference type="ChEBI" id="CHEBI:18420"/>
        <label>1</label>
        <note>catalytic</note>
    </ligand>
</feature>
<dbReference type="FunFam" id="3.40.190.80:FF:000012">
    <property type="entry name" value="Inositol-1-monophosphatase"/>
    <property type="match status" value="1"/>
</dbReference>
<proteinExistence type="inferred from homology"/>
<comment type="cofactor">
    <cofactor evidence="2 9 10">
        <name>Mg(2+)</name>
        <dbReference type="ChEBI" id="CHEBI:18420"/>
    </cofactor>
</comment>
<sequence>MTVNLLQIEEFLCNLALKKVGPIIKSKSGTQKNYNLKTGSKKVDIVTVIDKQVEKLIWETLRSEYPNFEFVGEESYIPGETKVTDAPTFIVDPIDGTTNFVHDFPFSCTSMGLTIDKIPVVGVIYNPHLDLIISSSKGNGVRVNGELFDYKSKIANMGELILNKSVVALQPGSAREGPNFITKMKTYTNLLSCDGGFVHGFRNLGSSAMTLAYIALGYLDSYWDGGCYSWDVCAGWCILKETGGIIVGANPGEWEIGVENRSYFAIRGTTDDTHQDKKEYIKKFWQCVEGKLDYN</sequence>
<feature type="binding site" evidence="9">
    <location>
        <position position="231"/>
    </location>
    <ligand>
        <name>Mg(2+)</name>
        <dbReference type="ChEBI" id="CHEBI:18420"/>
        <label>1</label>
        <note>catalytic</note>
    </ligand>
</feature>
<dbReference type="GO" id="GO:0046872">
    <property type="term" value="F:metal ion binding"/>
    <property type="evidence" value="ECO:0007669"/>
    <property type="project" value="UniProtKB-KW"/>
</dbReference>
<dbReference type="OrthoDB" id="10254945at2759"/>
<dbReference type="CDD" id="cd01639">
    <property type="entry name" value="IMPase"/>
    <property type="match status" value="1"/>
</dbReference>
<dbReference type="STRING" id="1071380.I2GXF9"/>
<protein>
    <recommendedName>
        <fullName evidence="10">Inositol-1-monophosphatase</fullName>
        <ecNumber evidence="10">3.1.3.25</ecNumber>
    </recommendedName>
</protein>
<dbReference type="GO" id="GO:0006021">
    <property type="term" value="P:inositol biosynthetic process"/>
    <property type="evidence" value="ECO:0007669"/>
    <property type="project" value="UniProtKB-UniPathway"/>
</dbReference>
<evidence type="ECO:0000256" key="8">
    <source>
        <dbReference type="ARBA" id="ARBA00022842"/>
    </source>
</evidence>
<dbReference type="OMA" id="FNVMKPD"/>
<dbReference type="Gene3D" id="3.40.190.80">
    <property type="match status" value="1"/>
</dbReference>
<evidence type="ECO:0000256" key="3">
    <source>
        <dbReference type="ARBA" id="ARBA00005152"/>
    </source>
</evidence>
<dbReference type="Gene3D" id="3.30.540.10">
    <property type="entry name" value="Fructose-1,6-Bisphosphatase, subunit A, domain 1"/>
    <property type="match status" value="1"/>
</dbReference>
<feature type="binding site" evidence="9">
    <location>
        <position position="73"/>
    </location>
    <ligand>
        <name>Mg(2+)</name>
        <dbReference type="ChEBI" id="CHEBI:18420"/>
        <label>1</label>
        <note>catalytic</note>
    </ligand>
</feature>
<evidence type="ECO:0000256" key="5">
    <source>
        <dbReference type="ARBA" id="ARBA00022671"/>
    </source>
</evidence>
<dbReference type="KEGG" id="tbl:TBLA_0A10330"/>
<evidence type="ECO:0000256" key="6">
    <source>
        <dbReference type="ARBA" id="ARBA00022723"/>
    </source>
</evidence>
<dbReference type="GO" id="GO:0007165">
    <property type="term" value="P:signal transduction"/>
    <property type="evidence" value="ECO:0007669"/>
    <property type="project" value="TreeGrafter"/>
</dbReference>
<dbReference type="InterPro" id="IPR020550">
    <property type="entry name" value="Inositol_monophosphatase_CS"/>
</dbReference>
<dbReference type="UniPathway" id="UPA00823">
    <property type="reaction ID" value="UER00788"/>
</dbReference>
<dbReference type="PRINTS" id="PR00377">
    <property type="entry name" value="IMPHPHTASES"/>
</dbReference>
<evidence type="ECO:0000256" key="9">
    <source>
        <dbReference type="PIRSR" id="PIRSR600760-2"/>
    </source>
</evidence>
<reference evidence="11 12" key="1">
    <citation type="journal article" date="2011" name="Proc. Natl. Acad. Sci. U.S.A.">
        <title>Evolutionary erosion of yeast sex chromosomes by mating-type switching accidents.</title>
        <authorList>
            <person name="Gordon J.L."/>
            <person name="Armisen D."/>
            <person name="Proux-Wera E."/>
            <person name="Oheigeartaigh S.S."/>
            <person name="Byrne K.P."/>
            <person name="Wolfe K.H."/>
        </authorList>
    </citation>
    <scope>NUCLEOTIDE SEQUENCE [LARGE SCALE GENOMIC DNA]</scope>
    <source>
        <strain evidence="12">ATCC 34711 / CBS 6284 / DSM 70876 / NBRC 10599 / NRRL Y-10934 / UCD 77-7</strain>
    </source>
</reference>
<evidence type="ECO:0000256" key="7">
    <source>
        <dbReference type="ARBA" id="ARBA00022801"/>
    </source>
</evidence>
<dbReference type="RefSeq" id="XP_004178330.1">
    <property type="nucleotide sequence ID" value="XM_004178282.1"/>
</dbReference>
<dbReference type="InterPro" id="IPR000760">
    <property type="entry name" value="Inositol_monophosphatase-like"/>
</dbReference>
<evidence type="ECO:0000256" key="10">
    <source>
        <dbReference type="RuleBase" id="RU364068"/>
    </source>
</evidence>
<dbReference type="PROSITE" id="PS00630">
    <property type="entry name" value="IMP_2"/>
    <property type="match status" value="1"/>
</dbReference>
<comment type="pathway">
    <text evidence="3 10">Polyol metabolism; myo-inositol biosynthesis; myo-inositol from D-glucose 6-phosphate: step 2/2.</text>
</comment>
<accession>I2GXF9</accession>
<dbReference type="PANTHER" id="PTHR20854">
    <property type="entry name" value="INOSITOL MONOPHOSPHATASE"/>
    <property type="match status" value="1"/>
</dbReference>
<dbReference type="EC" id="3.1.3.25" evidence="10"/>
<organism evidence="11 12">
    <name type="scientific">Henningerozyma blattae (strain ATCC 34711 / CBS 6284 / DSM 70876 / NBRC 10599 / NRRL Y-10934 / UCD 77-7)</name>
    <name type="common">Yeast</name>
    <name type="synonym">Tetrapisispora blattae</name>
    <dbReference type="NCBI Taxonomy" id="1071380"/>
    <lineage>
        <taxon>Eukaryota</taxon>
        <taxon>Fungi</taxon>
        <taxon>Dikarya</taxon>
        <taxon>Ascomycota</taxon>
        <taxon>Saccharomycotina</taxon>
        <taxon>Saccharomycetes</taxon>
        <taxon>Saccharomycetales</taxon>
        <taxon>Saccharomycetaceae</taxon>
        <taxon>Henningerozyma</taxon>
    </lineage>
</organism>
<dbReference type="InterPro" id="IPR033942">
    <property type="entry name" value="IMPase"/>
</dbReference>
<keyword evidence="6 9" id="KW-0479">Metal-binding</keyword>
<dbReference type="InterPro" id="IPR020583">
    <property type="entry name" value="Inositol_monoP_metal-BS"/>
</dbReference>
<feature type="binding site" evidence="9">
    <location>
        <position position="92"/>
    </location>
    <ligand>
        <name>Mg(2+)</name>
        <dbReference type="ChEBI" id="CHEBI:18420"/>
        <label>1</label>
        <note>catalytic</note>
    </ligand>
</feature>
<keyword evidence="12" id="KW-1185">Reference proteome</keyword>
<name>I2GXF9_HENB6</name>
<dbReference type="EMBL" id="HE806316">
    <property type="protein sequence ID" value="CCH58811.1"/>
    <property type="molecule type" value="Genomic_DNA"/>
</dbReference>
<evidence type="ECO:0000313" key="11">
    <source>
        <dbReference type="EMBL" id="CCH58811.1"/>
    </source>
</evidence>
<dbReference type="FunCoup" id="I2GXF9">
    <property type="interactions" value="454"/>
</dbReference>
<evidence type="ECO:0000256" key="1">
    <source>
        <dbReference type="ARBA" id="ARBA00001033"/>
    </source>
</evidence>
<dbReference type="FunFam" id="3.30.540.10:FF:000013">
    <property type="entry name" value="Inositol-1-monophosphatase"/>
    <property type="match status" value="1"/>
</dbReference>
<dbReference type="SUPFAM" id="SSF56655">
    <property type="entry name" value="Carbohydrate phosphatase"/>
    <property type="match status" value="1"/>
</dbReference>
<comment type="catalytic activity">
    <reaction evidence="1 10">
        <text>a myo-inositol phosphate + H2O = myo-inositol + phosphate</text>
        <dbReference type="Rhea" id="RHEA:24056"/>
        <dbReference type="ChEBI" id="CHEBI:15377"/>
        <dbReference type="ChEBI" id="CHEBI:17268"/>
        <dbReference type="ChEBI" id="CHEBI:43474"/>
        <dbReference type="ChEBI" id="CHEBI:84139"/>
        <dbReference type="EC" id="3.1.3.25"/>
    </reaction>
</comment>
<evidence type="ECO:0000256" key="4">
    <source>
        <dbReference type="ARBA" id="ARBA00009759"/>
    </source>
</evidence>
<comment type="similarity">
    <text evidence="4 10">Belongs to the inositol monophosphatase superfamily.</text>
</comment>
<dbReference type="HOGENOM" id="CLU_044118_1_2_1"/>
<dbReference type="PANTHER" id="PTHR20854:SF4">
    <property type="entry name" value="INOSITOL-1-MONOPHOSPHATASE-RELATED"/>
    <property type="match status" value="1"/>
</dbReference>
<gene>
    <name evidence="11" type="primary">TBLA0A10330</name>
    <name evidence="11" type="ORF">TBLA_0A10330</name>
</gene>
<dbReference type="GO" id="GO:0071545">
    <property type="term" value="P:inositol phosphate catabolic process"/>
    <property type="evidence" value="ECO:0007669"/>
    <property type="project" value="EnsemblFungi"/>
</dbReference>
<dbReference type="GO" id="GO:0008934">
    <property type="term" value="F:inositol monophosphate 1-phosphatase activity"/>
    <property type="evidence" value="ECO:0007669"/>
    <property type="project" value="EnsemblFungi"/>
</dbReference>
<evidence type="ECO:0000256" key="2">
    <source>
        <dbReference type="ARBA" id="ARBA00001946"/>
    </source>
</evidence>
<dbReference type="eggNOG" id="KOG2951">
    <property type="taxonomic scope" value="Eukaryota"/>
</dbReference>
<feature type="binding site" evidence="9">
    <location>
        <position position="95"/>
    </location>
    <ligand>
        <name>Mg(2+)</name>
        <dbReference type="ChEBI" id="CHEBI:18420"/>
        <label>1</label>
        <note>catalytic</note>
    </ligand>
</feature>
<dbReference type="AlphaFoldDB" id="I2GXF9"/>
<dbReference type="PROSITE" id="PS00629">
    <property type="entry name" value="IMP_1"/>
    <property type="match status" value="1"/>
</dbReference>
<dbReference type="Proteomes" id="UP000002866">
    <property type="component" value="Chromosome 1"/>
</dbReference>
<dbReference type="GeneID" id="14493762"/>
<dbReference type="GO" id="GO:0046854">
    <property type="term" value="P:phosphatidylinositol phosphate biosynthetic process"/>
    <property type="evidence" value="ECO:0007669"/>
    <property type="project" value="InterPro"/>
</dbReference>
<dbReference type="Pfam" id="PF00459">
    <property type="entry name" value="Inositol_P"/>
    <property type="match status" value="1"/>
</dbReference>
<keyword evidence="8 9" id="KW-0460">Magnesium</keyword>
<keyword evidence="7 10" id="KW-0378">Hydrolase</keyword>
<keyword evidence="5" id="KW-0452">Lithium</keyword>
<dbReference type="InParanoid" id="I2GXF9"/>
<evidence type="ECO:0000313" key="12">
    <source>
        <dbReference type="Proteomes" id="UP000002866"/>
    </source>
</evidence>